<reference evidence="4" key="2">
    <citation type="submission" date="2020-04" db="EMBL/GenBank/DDBJ databases">
        <authorList>
            <consortium name="NCBI Genome Project"/>
        </authorList>
    </citation>
    <scope>NUCLEOTIDE SEQUENCE</scope>
    <source>
        <strain evidence="4">CBS 304.34</strain>
    </source>
</reference>
<dbReference type="RefSeq" id="XP_033579466.1">
    <property type="nucleotide sequence ID" value="XM_033721921.1"/>
</dbReference>
<organism evidence="2">
    <name type="scientific">Mytilinidion resinicola</name>
    <dbReference type="NCBI Taxonomy" id="574789"/>
    <lineage>
        <taxon>Eukaryota</taxon>
        <taxon>Fungi</taxon>
        <taxon>Dikarya</taxon>
        <taxon>Ascomycota</taxon>
        <taxon>Pezizomycotina</taxon>
        <taxon>Dothideomycetes</taxon>
        <taxon>Pleosporomycetidae</taxon>
        <taxon>Mytilinidiales</taxon>
        <taxon>Mytilinidiaceae</taxon>
        <taxon>Mytilinidion</taxon>
    </lineage>
</organism>
<dbReference type="Proteomes" id="UP000504636">
    <property type="component" value="Unplaced"/>
</dbReference>
<dbReference type="EMBL" id="MU003697">
    <property type="protein sequence ID" value="KAF2812502.1"/>
    <property type="molecule type" value="Genomic_DNA"/>
</dbReference>
<keyword evidence="3" id="KW-1185">Reference proteome</keyword>
<dbReference type="AlphaFoldDB" id="A0A6A6YU94"/>
<evidence type="ECO:0000313" key="2">
    <source>
        <dbReference type="EMBL" id="KAF2812502.1"/>
    </source>
</evidence>
<name>A0A6A6YU94_9PEZI</name>
<reference evidence="4" key="3">
    <citation type="submission" date="2025-04" db="UniProtKB">
        <authorList>
            <consortium name="RefSeq"/>
        </authorList>
    </citation>
    <scope>IDENTIFICATION</scope>
    <source>
        <strain evidence="4">CBS 304.34</strain>
    </source>
</reference>
<evidence type="ECO:0000313" key="3">
    <source>
        <dbReference type="Proteomes" id="UP000504636"/>
    </source>
</evidence>
<sequence>MQGGRGQKRRGRALAVDGLGGWFDSLEIARAVGNNSSVRGKCAGNSMDATLDSRSIEPETKQSPFGSSSSRRGGNPSFVGSRAGDRTLITEVVRGRRAQTGNAFEACCSSHGPAKGQGLGGRKCGESQANSSLAGHNLGRTPAN</sequence>
<feature type="region of interest" description="Disordered" evidence="1">
    <location>
        <begin position="106"/>
        <end position="144"/>
    </location>
</feature>
<proteinExistence type="predicted"/>
<feature type="region of interest" description="Disordered" evidence="1">
    <location>
        <begin position="36"/>
        <end position="88"/>
    </location>
</feature>
<gene>
    <name evidence="2 4" type="ORF">BDZ99DRAFT_474659</name>
</gene>
<feature type="compositionally biased region" description="Low complexity" evidence="1">
    <location>
        <begin position="63"/>
        <end position="78"/>
    </location>
</feature>
<evidence type="ECO:0000256" key="1">
    <source>
        <dbReference type="SAM" id="MobiDB-lite"/>
    </source>
</evidence>
<accession>A0A6A6YU94</accession>
<dbReference type="OrthoDB" id="10561550at2759"/>
<dbReference type="GeneID" id="54462814"/>
<protein>
    <submittedName>
        <fullName evidence="2 4">Uncharacterized protein</fullName>
    </submittedName>
</protein>
<evidence type="ECO:0000313" key="4">
    <source>
        <dbReference type="RefSeq" id="XP_033579466.1"/>
    </source>
</evidence>
<reference evidence="2 4" key="1">
    <citation type="journal article" date="2020" name="Stud. Mycol.">
        <title>101 Dothideomycetes genomes: a test case for predicting lifestyles and emergence of pathogens.</title>
        <authorList>
            <person name="Haridas S."/>
            <person name="Albert R."/>
            <person name="Binder M."/>
            <person name="Bloem J."/>
            <person name="Labutti K."/>
            <person name="Salamov A."/>
            <person name="Andreopoulos B."/>
            <person name="Baker S."/>
            <person name="Barry K."/>
            <person name="Bills G."/>
            <person name="Bluhm B."/>
            <person name="Cannon C."/>
            <person name="Castanera R."/>
            <person name="Culley D."/>
            <person name="Daum C."/>
            <person name="Ezra D."/>
            <person name="Gonzalez J."/>
            <person name="Henrissat B."/>
            <person name="Kuo A."/>
            <person name="Liang C."/>
            <person name="Lipzen A."/>
            <person name="Lutzoni F."/>
            <person name="Magnuson J."/>
            <person name="Mondo S."/>
            <person name="Nolan M."/>
            <person name="Ohm R."/>
            <person name="Pangilinan J."/>
            <person name="Park H.-J."/>
            <person name="Ramirez L."/>
            <person name="Alfaro M."/>
            <person name="Sun H."/>
            <person name="Tritt A."/>
            <person name="Yoshinaga Y."/>
            <person name="Zwiers L.-H."/>
            <person name="Turgeon B."/>
            <person name="Goodwin S."/>
            <person name="Spatafora J."/>
            <person name="Crous P."/>
            <person name="Grigoriev I."/>
        </authorList>
    </citation>
    <scope>NUCLEOTIDE SEQUENCE</scope>
    <source>
        <strain evidence="2 4">CBS 304.34</strain>
    </source>
</reference>